<evidence type="ECO:0000313" key="2">
    <source>
        <dbReference type="EMBL" id="EKX41810.1"/>
    </source>
</evidence>
<dbReference type="SUPFAM" id="SSF57850">
    <property type="entry name" value="RING/U-box"/>
    <property type="match status" value="1"/>
</dbReference>
<dbReference type="EMBL" id="JH993021">
    <property type="protein sequence ID" value="EKX41810.1"/>
    <property type="molecule type" value="Genomic_DNA"/>
</dbReference>
<dbReference type="InterPro" id="IPR013083">
    <property type="entry name" value="Znf_RING/FYVE/PHD"/>
</dbReference>
<name>L1J163_GUITC</name>
<sequence>MDSGKERVKCPNHIMCHSVNEKLYFDCHGGRCLDCNMTYARDFIFFTSEEVSGEECPVCLDTSKENFLKYPCGHYICVDCFYPTMRMDGPREVDFDPEFFSNQTEDITDGISDDLFERWQQEERPEYYAWDRADDKFQQTEQERMQHHQRLLRRCPKCRYKGLPVAGKVGGSRACVECPYSNAGQWIGILSN</sequence>
<evidence type="ECO:0000313" key="4">
    <source>
        <dbReference type="Proteomes" id="UP000011087"/>
    </source>
</evidence>
<reference evidence="3" key="3">
    <citation type="submission" date="2016-03" db="UniProtKB">
        <authorList>
            <consortium name="EnsemblProtists"/>
        </authorList>
    </citation>
    <scope>IDENTIFICATION</scope>
</reference>
<reference evidence="2 4" key="1">
    <citation type="journal article" date="2012" name="Nature">
        <title>Algal genomes reveal evolutionary mosaicism and the fate of nucleomorphs.</title>
        <authorList>
            <consortium name="DOE Joint Genome Institute"/>
            <person name="Curtis B.A."/>
            <person name="Tanifuji G."/>
            <person name="Burki F."/>
            <person name="Gruber A."/>
            <person name="Irimia M."/>
            <person name="Maruyama S."/>
            <person name="Arias M.C."/>
            <person name="Ball S.G."/>
            <person name="Gile G.H."/>
            <person name="Hirakawa Y."/>
            <person name="Hopkins J.F."/>
            <person name="Kuo A."/>
            <person name="Rensing S.A."/>
            <person name="Schmutz J."/>
            <person name="Symeonidi A."/>
            <person name="Elias M."/>
            <person name="Eveleigh R.J."/>
            <person name="Herman E.K."/>
            <person name="Klute M.J."/>
            <person name="Nakayama T."/>
            <person name="Obornik M."/>
            <person name="Reyes-Prieto A."/>
            <person name="Armbrust E.V."/>
            <person name="Aves S.J."/>
            <person name="Beiko R.G."/>
            <person name="Coutinho P."/>
            <person name="Dacks J.B."/>
            <person name="Durnford D.G."/>
            <person name="Fast N.M."/>
            <person name="Green B.R."/>
            <person name="Grisdale C.J."/>
            <person name="Hempel F."/>
            <person name="Henrissat B."/>
            <person name="Hoppner M.P."/>
            <person name="Ishida K."/>
            <person name="Kim E."/>
            <person name="Koreny L."/>
            <person name="Kroth P.G."/>
            <person name="Liu Y."/>
            <person name="Malik S.B."/>
            <person name="Maier U.G."/>
            <person name="McRose D."/>
            <person name="Mock T."/>
            <person name="Neilson J.A."/>
            <person name="Onodera N.T."/>
            <person name="Poole A.M."/>
            <person name="Pritham E.J."/>
            <person name="Richards T.A."/>
            <person name="Rocap G."/>
            <person name="Roy S.W."/>
            <person name="Sarai C."/>
            <person name="Schaack S."/>
            <person name="Shirato S."/>
            <person name="Slamovits C.H."/>
            <person name="Spencer D.F."/>
            <person name="Suzuki S."/>
            <person name="Worden A.Z."/>
            <person name="Zauner S."/>
            <person name="Barry K."/>
            <person name="Bell C."/>
            <person name="Bharti A.K."/>
            <person name="Crow J.A."/>
            <person name="Grimwood J."/>
            <person name="Kramer R."/>
            <person name="Lindquist E."/>
            <person name="Lucas S."/>
            <person name="Salamov A."/>
            <person name="McFadden G.I."/>
            <person name="Lane C.E."/>
            <person name="Keeling P.J."/>
            <person name="Gray M.W."/>
            <person name="Grigoriev I.V."/>
            <person name="Archibald J.M."/>
        </authorList>
    </citation>
    <scope>NUCLEOTIDE SEQUENCE</scope>
    <source>
        <strain evidence="2 4">CCMP2712</strain>
    </source>
</reference>
<dbReference type="RefSeq" id="XP_005828790.1">
    <property type="nucleotide sequence ID" value="XM_005828733.1"/>
</dbReference>
<dbReference type="EnsemblProtists" id="EKX41810">
    <property type="protein sequence ID" value="EKX41810"/>
    <property type="gene ID" value="GUITHDRAFT_153757"/>
</dbReference>
<dbReference type="Gene3D" id="3.30.40.10">
    <property type="entry name" value="Zinc/RING finger domain, C3HC4 (zinc finger)"/>
    <property type="match status" value="1"/>
</dbReference>
<dbReference type="AlphaFoldDB" id="L1J163"/>
<dbReference type="Pfam" id="PF13923">
    <property type="entry name" value="zf-C3HC4_2"/>
    <property type="match status" value="1"/>
</dbReference>
<feature type="domain" description="RING-type" evidence="1">
    <location>
        <begin position="56"/>
        <end position="158"/>
    </location>
</feature>
<dbReference type="PaxDb" id="55529-EKX41810"/>
<protein>
    <recommendedName>
        <fullName evidence="1">RING-type domain-containing protein</fullName>
    </recommendedName>
</protein>
<keyword evidence="4" id="KW-1185">Reference proteome</keyword>
<evidence type="ECO:0000313" key="3">
    <source>
        <dbReference type="EnsemblProtists" id="EKX41810"/>
    </source>
</evidence>
<dbReference type="KEGG" id="gtt:GUITHDRAFT_153757"/>
<gene>
    <name evidence="2" type="ORF">GUITHDRAFT_153757</name>
</gene>
<dbReference type="GeneID" id="17298416"/>
<dbReference type="HOGENOM" id="CLU_1417611_0_0_1"/>
<dbReference type="InterPro" id="IPR001841">
    <property type="entry name" value="Znf_RING"/>
</dbReference>
<reference evidence="4" key="2">
    <citation type="submission" date="2012-11" db="EMBL/GenBank/DDBJ databases">
        <authorList>
            <person name="Kuo A."/>
            <person name="Curtis B.A."/>
            <person name="Tanifuji G."/>
            <person name="Burki F."/>
            <person name="Gruber A."/>
            <person name="Irimia M."/>
            <person name="Maruyama S."/>
            <person name="Arias M.C."/>
            <person name="Ball S.G."/>
            <person name="Gile G.H."/>
            <person name="Hirakawa Y."/>
            <person name="Hopkins J.F."/>
            <person name="Rensing S.A."/>
            <person name="Schmutz J."/>
            <person name="Symeonidi A."/>
            <person name="Elias M."/>
            <person name="Eveleigh R.J."/>
            <person name="Herman E.K."/>
            <person name="Klute M.J."/>
            <person name="Nakayama T."/>
            <person name="Obornik M."/>
            <person name="Reyes-Prieto A."/>
            <person name="Armbrust E.V."/>
            <person name="Aves S.J."/>
            <person name="Beiko R.G."/>
            <person name="Coutinho P."/>
            <person name="Dacks J.B."/>
            <person name="Durnford D.G."/>
            <person name="Fast N.M."/>
            <person name="Green B.R."/>
            <person name="Grisdale C."/>
            <person name="Hempe F."/>
            <person name="Henrissat B."/>
            <person name="Hoppner M.P."/>
            <person name="Ishida K.-I."/>
            <person name="Kim E."/>
            <person name="Koreny L."/>
            <person name="Kroth P.G."/>
            <person name="Liu Y."/>
            <person name="Malik S.-B."/>
            <person name="Maier U.G."/>
            <person name="McRose D."/>
            <person name="Mock T."/>
            <person name="Neilson J.A."/>
            <person name="Onodera N.T."/>
            <person name="Poole A.M."/>
            <person name="Pritham E.J."/>
            <person name="Richards T.A."/>
            <person name="Rocap G."/>
            <person name="Roy S.W."/>
            <person name="Sarai C."/>
            <person name="Schaack S."/>
            <person name="Shirato S."/>
            <person name="Slamovits C.H."/>
            <person name="Spencer D.F."/>
            <person name="Suzuki S."/>
            <person name="Worden A.Z."/>
            <person name="Zauner S."/>
            <person name="Barry K."/>
            <person name="Bell C."/>
            <person name="Bharti A.K."/>
            <person name="Crow J.A."/>
            <person name="Grimwood J."/>
            <person name="Kramer R."/>
            <person name="Lindquist E."/>
            <person name="Lucas S."/>
            <person name="Salamov A."/>
            <person name="McFadden G.I."/>
            <person name="Lane C.E."/>
            <person name="Keeling P.J."/>
            <person name="Gray M.W."/>
            <person name="Grigoriev I.V."/>
            <person name="Archibald J.M."/>
        </authorList>
    </citation>
    <scope>NUCLEOTIDE SEQUENCE</scope>
    <source>
        <strain evidence="4">CCMP2712</strain>
    </source>
</reference>
<accession>L1J163</accession>
<dbReference type="SMART" id="SM00184">
    <property type="entry name" value="RING"/>
    <property type="match status" value="1"/>
</dbReference>
<evidence type="ECO:0000259" key="1">
    <source>
        <dbReference type="SMART" id="SM00184"/>
    </source>
</evidence>
<proteinExistence type="predicted"/>
<organism evidence="2">
    <name type="scientific">Guillardia theta (strain CCMP2712)</name>
    <name type="common">Cryptophyte</name>
    <dbReference type="NCBI Taxonomy" id="905079"/>
    <lineage>
        <taxon>Eukaryota</taxon>
        <taxon>Cryptophyceae</taxon>
        <taxon>Pyrenomonadales</taxon>
        <taxon>Geminigeraceae</taxon>
        <taxon>Guillardia</taxon>
    </lineage>
</organism>
<dbReference type="Proteomes" id="UP000011087">
    <property type="component" value="Unassembled WGS sequence"/>
</dbReference>